<dbReference type="PATRIC" id="fig|1420583.3.peg.2627"/>
<evidence type="ECO:0000313" key="3">
    <source>
        <dbReference type="Proteomes" id="UP000052232"/>
    </source>
</evidence>
<dbReference type="AlphaFoldDB" id="A0A0J7XXA0"/>
<evidence type="ECO:0000313" key="2">
    <source>
        <dbReference type="EMBL" id="KMS55843.1"/>
    </source>
</evidence>
<evidence type="ECO:0000256" key="1">
    <source>
        <dbReference type="SAM" id="SignalP"/>
    </source>
</evidence>
<evidence type="ECO:0008006" key="4">
    <source>
        <dbReference type="Google" id="ProtNLM"/>
    </source>
</evidence>
<proteinExistence type="predicted"/>
<comment type="caution">
    <text evidence="2">The sequence shown here is derived from an EMBL/GenBank/DDBJ whole genome shotgun (WGS) entry which is preliminary data.</text>
</comment>
<keyword evidence="1" id="KW-0732">Signal</keyword>
<sequence length="119" mass="13309">MKIMSIALGACALMLAAPAVAGDQDFTLFNKTGYDIAEVYVSPAKSKNWGDDVMEDEVLEDAHSVPITFKAKNAICNYDLKVIFTDGDEAYWTNFDLCTISKIQIFWNQKTQKATAKWE</sequence>
<feature type="chain" id="PRO_5005291645" description="Argininosuccinate lyase" evidence="1">
    <location>
        <begin position="22"/>
        <end position="119"/>
    </location>
</feature>
<dbReference type="RefSeq" id="WP_066604539.1">
    <property type="nucleotide sequence ID" value="NZ_KQ130434.1"/>
</dbReference>
<dbReference type="Proteomes" id="UP000052232">
    <property type="component" value="Unassembled WGS sequence"/>
</dbReference>
<organism evidence="2 3">
    <name type="scientific">Sphingobium cupriresistens LL01</name>
    <dbReference type="NCBI Taxonomy" id="1420583"/>
    <lineage>
        <taxon>Bacteria</taxon>
        <taxon>Pseudomonadati</taxon>
        <taxon>Pseudomonadota</taxon>
        <taxon>Alphaproteobacteria</taxon>
        <taxon>Sphingomonadales</taxon>
        <taxon>Sphingomonadaceae</taxon>
        <taxon>Sphingobium</taxon>
    </lineage>
</organism>
<keyword evidence="3" id="KW-1185">Reference proteome</keyword>
<gene>
    <name evidence="2" type="ORF">V473_14090</name>
</gene>
<dbReference type="STRING" id="1420583.V473_14090"/>
<protein>
    <recommendedName>
        <fullName evidence="4">Argininosuccinate lyase</fullName>
    </recommendedName>
</protein>
<accession>A0A0J7XXA0</accession>
<name>A0A0J7XXA0_9SPHN</name>
<feature type="signal peptide" evidence="1">
    <location>
        <begin position="1"/>
        <end position="21"/>
    </location>
</feature>
<reference evidence="2 3" key="1">
    <citation type="journal article" date="2015" name="G3 (Bethesda)">
        <title>Insights into Ongoing Evolution of the Hexachlorocyclohexane Catabolic Pathway from Comparative Genomics of Ten Sphingomonadaceae Strains.</title>
        <authorList>
            <person name="Pearce S.L."/>
            <person name="Oakeshott J.G."/>
            <person name="Pandey G."/>
        </authorList>
    </citation>
    <scope>NUCLEOTIDE SEQUENCE [LARGE SCALE GENOMIC DNA]</scope>
    <source>
        <strain evidence="2 3">LL01</strain>
    </source>
</reference>
<dbReference type="EMBL" id="JACT01000002">
    <property type="protein sequence ID" value="KMS55843.1"/>
    <property type="molecule type" value="Genomic_DNA"/>
</dbReference>